<dbReference type="SMART" id="SM00173">
    <property type="entry name" value="RAS"/>
    <property type="match status" value="1"/>
</dbReference>
<dbReference type="PRINTS" id="PR00449">
    <property type="entry name" value="RASTRNSFRMNG"/>
</dbReference>
<feature type="compositionally biased region" description="Low complexity" evidence="3">
    <location>
        <begin position="8"/>
        <end position="35"/>
    </location>
</feature>
<feature type="region of interest" description="Disordered" evidence="3">
    <location>
        <begin position="152"/>
        <end position="181"/>
    </location>
</feature>
<feature type="region of interest" description="Disordered" evidence="3">
    <location>
        <begin position="1"/>
        <end position="72"/>
    </location>
</feature>
<name>T1L1U2_TETUR</name>
<gene>
    <name evidence="4" type="primary">107369564</name>
</gene>
<dbReference type="PROSITE" id="PS51421">
    <property type="entry name" value="RAS"/>
    <property type="match status" value="1"/>
</dbReference>
<keyword evidence="5" id="KW-1185">Reference proteome</keyword>
<comment type="similarity">
    <text evidence="1">Belongs to the small GTPase superfamily. RGK family.</text>
</comment>
<organism evidence="4 5">
    <name type="scientific">Tetranychus urticae</name>
    <name type="common">Two-spotted spider mite</name>
    <dbReference type="NCBI Taxonomy" id="32264"/>
    <lineage>
        <taxon>Eukaryota</taxon>
        <taxon>Metazoa</taxon>
        <taxon>Ecdysozoa</taxon>
        <taxon>Arthropoda</taxon>
        <taxon>Chelicerata</taxon>
        <taxon>Arachnida</taxon>
        <taxon>Acari</taxon>
        <taxon>Acariformes</taxon>
        <taxon>Trombidiformes</taxon>
        <taxon>Prostigmata</taxon>
        <taxon>Eleutherengona</taxon>
        <taxon>Raphignathae</taxon>
        <taxon>Tetranychoidea</taxon>
        <taxon>Tetranychidae</taxon>
        <taxon>Tetranychus</taxon>
    </lineage>
</organism>
<feature type="region of interest" description="Disordered" evidence="3">
    <location>
        <begin position="90"/>
        <end position="118"/>
    </location>
</feature>
<feature type="compositionally biased region" description="Polar residues" evidence="3">
    <location>
        <begin position="152"/>
        <end position="163"/>
    </location>
</feature>
<keyword evidence="2" id="KW-0597">Phosphoprotein</keyword>
<dbReference type="OrthoDB" id="5239715at2759"/>
<feature type="compositionally biased region" description="Low complexity" evidence="3">
    <location>
        <begin position="90"/>
        <end position="101"/>
    </location>
</feature>
<dbReference type="eggNOG" id="KOG0395">
    <property type="taxonomic scope" value="Eukaryota"/>
</dbReference>
<dbReference type="OMA" id="AMMNNCK"/>
<evidence type="ECO:0000256" key="3">
    <source>
        <dbReference type="SAM" id="MobiDB-lite"/>
    </source>
</evidence>
<reference evidence="4" key="2">
    <citation type="submission" date="2015-06" db="UniProtKB">
        <authorList>
            <consortium name="EnsemblMetazoa"/>
        </authorList>
    </citation>
    <scope>IDENTIFICATION</scope>
</reference>
<dbReference type="InterPro" id="IPR001806">
    <property type="entry name" value="Small_GTPase"/>
</dbReference>
<dbReference type="PROSITE" id="PS51419">
    <property type="entry name" value="RAB"/>
    <property type="match status" value="1"/>
</dbReference>
<dbReference type="EMBL" id="CAEY01000920">
    <property type="status" value="NOT_ANNOTATED_CDS"/>
    <property type="molecule type" value="Genomic_DNA"/>
</dbReference>
<dbReference type="PANTHER" id="PTHR45775:SF6">
    <property type="entry name" value="RAD, GEM_KIR FAMILY MEMBER 2, ISOFORM C"/>
    <property type="match status" value="1"/>
</dbReference>
<feature type="compositionally biased region" description="Polar residues" evidence="3">
    <location>
        <begin position="60"/>
        <end position="72"/>
    </location>
</feature>
<evidence type="ECO:0000256" key="2">
    <source>
        <dbReference type="ARBA" id="ARBA00022553"/>
    </source>
</evidence>
<dbReference type="SMART" id="SM00175">
    <property type="entry name" value="RAB"/>
    <property type="match status" value="1"/>
</dbReference>
<feature type="compositionally biased region" description="Polar residues" evidence="3">
    <location>
        <begin position="106"/>
        <end position="115"/>
    </location>
</feature>
<dbReference type="HOGENOM" id="CLU_689525_0_0_1"/>
<dbReference type="EnsemblMetazoa" id="tetur32g00850.1">
    <property type="protein sequence ID" value="tetur32g00850.1"/>
    <property type="gene ID" value="tetur32g00850"/>
</dbReference>
<dbReference type="GO" id="GO:0005525">
    <property type="term" value="F:GTP binding"/>
    <property type="evidence" value="ECO:0007669"/>
    <property type="project" value="InterPro"/>
</dbReference>
<feature type="compositionally biased region" description="Low complexity" evidence="3">
    <location>
        <begin position="164"/>
        <end position="181"/>
    </location>
</feature>
<accession>T1L1U2</accession>
<feature type="compositionally biased region" description="Polar residues" evidence="3">
    <location>
        <begin position="37"/>
        <end position="47"/>
    </location>
</feature>
<proteinExistence type="inferred from homology"/>
<dbReference type="AlphaFoldDB" id="T1L1U2"/>
<reference evidence="5" key="1">
    <citation type="submission" date="2011-08" db="EMBL/GenBank/DDBJ databases">
        <authorList>
            <person name="Rombauts S."/>
        </authorList>
    </citation>
    <scope>NUCLEOTIDE SEQUENCE</scope>
    <source>
        <strain evidence="5">London</strain>
    </source>
</reference>
<evidence type="ECO:0000313" key="5">
    <source>
        <dbReference type="Proteomes" id="UP000015104"/>
    </source>
</evidence>
<dbReference type="InterPro" id="IPR027417">
    <property type="entry name" value="P-loop_NTPase"/>
</dbReference>
<dbReference type="KEGG" id="tut:107369564"/>
<dbReference type="InterPro" id="IPR051641">
    <property type="entry name" value="RGK_GTP-binding_reg"/>
</dbReference>
<evidence type="ECO:0000256" key="1">
    <source>
        <dbReference type="ARBA" id="ARBA00008846"/>
    </source>
</evidence>
<dbReference type="Proteomes" id="UP000015104">
    <property type="component" value="Unassembled WGS sequence"/>
</dbReference>
<dbReference type="STRING" id="32264.T1L1U2"/>
<dbReference type="GO" id="GO:0003924">
    <property type="term" value="F:GTPase activity"/>
    <property type="evidence" value="ECO:0007669"/>
    <property type="project" value="InterPro"/>
</dbReference>
<dbReference type="SMART" id="SM00174">
    <property type="entry name" value="RHO"/>
    <property type="match status" value="1"/>
</dbReference>
<dbReference type="GO" id="GO:0005246">
    <property type="term" value="F:calcium channel regulator activity"/>
    <property type="evidence" value="ECO:0007669"/>
    <property type="project" value="TreeGrafter"/>
</dbReference>
<dbReference type="Gene3D" id="3.40.50.300">
    <property type="entry name" value="P-loop containing nucleotide triphosphate hydrolases"/>
    <property type="match status" value="1"/>
</dbReference>
<dbReference type="GO" id="GO:0005886">
    <property type="term" value="C:plasma membrane"/>
    <property type="evidence" value="ECO:0007669"/>
    <property type="project" value="TreeGrafter"/>
</dbReference>
<protein>
    <submittedName>
        <fullName evidence="4">Uncharacterized protein</fullName>
    </submittedName>
</protein>
<dbReference type="Pfam" id="PF00071">
    <property type="entry name" value="Ras"/>
    <property type="match status" value="1"/>
</dbReference>
<sequence length="400" mass="44635">MSADSRRSSSSSTSASQPSTPSTGPSTPTGKSPPSFEGSSFSRYNSSTKRKLNPVRRCQSMKNPNAGNINGTSSITSLTNGISPCNSNNSSFSSIGSTPSFRSRRVSSTPSSLENGRNHTETDFVKYYQYKINRPDTSLPFTIMISNDSQETKTQFNSNGNKHSTNAKTNDTNDANNSTNNEHSKCRVLVLGSTSCGKTSLIRSFEDYIEQTDDSIDRDYAYYRTKYQDENRSNNPTKRSNEIKPALYLHFIEATSLHSCYPQSPLNFYQPDAYIVVYGVNSRESFEGAKKIIDEIFKWDDVDTKPIILVANKTDLVRSRIVSKQEGRQLAMMNNCKYIETSCTISHNVDFLLTGIGAQINLKINSKRCQPNGRKPNIIKRFLNKAVLKKSKSCDNLHVL</sequence>
<evidence type="ECO:0000313" key="4">
    <source>
        <dbReference type="EnsemblMetazoa" id="tetur32g00850.1"/>
    </source>
</evidence>
<dbReference type="SUPFAM" id="SSF52540">
    <property type="entry name" value="P-loop containing nucleoside triphosphate hydrolases"/>
    <property type="match status" value="1"/>
</dbReference>
<dbReference type="PANTHER" id="PTHR45775">
    <property type="entry name" value="RAD, GEM/KIR FAMILY MEMBER 2, ISOFORM C"/>
    <property type="match status" value="1"/>
</dbReference>